<dbReference type="RefSeq" id="WP_167542120.1">
    <property type="nucleotide sequence ID" value="NZ_ANBS01000018.1"/>
</dbReference>
<keyword evidence="3" id="KW-1185">Reference proteome</keyword>
<dbReference type="GeneID" id="76728524"/>
<reference evidence="2 3" key="1">
    <citation type="journal article" date="2019" name="BMC Evol. Biol.">
        <title>Comparative genomics of Mycobacterium mucogenicum and Mycobacterium neoaurum clade members emphasizing tRNA and non-coding RNA.</title>
        <authorList>
            <person name="Behra P.R.K."/>
            <person name="Pettersson B.M.F."/>
            <person name="Das S."/>
            <person name="Dasgupta S."/>
            <person name="Kirsebom L.A."/>
        </authorList>
    </citation>
    <scope>NUCLEOTIDE SEQUENCE [LARGE SCALE GENOMIC DNA]</scope>
    <source>
        <strain evidence="2 3">DSM 44124</strain>
    </source>
</reference>
<dbReference type="EMBL" id="CP062008">
    <property type="protein sequence ID" value="QPG72697.1"/>
    <property type="molecule type" value="Genomic_DNA"/>
</dbReference>
<feature type="region of interest" description="Disordered" evidence="1">
    <location>
        <begin position="101"/>
        <end position="162"/>
    </location>
</feature>
<sequence length="162" mass="16864">MTAVIGVGFGGRPSTGESLLDRIEEALQCLSFPIFVPDFAFNAAYLIELPPQLIPRQGGLEGGSSISEQSALTGKLLAVVVGLLNIGGSGRGDVVISDPQRAHLPHRNPSASVARAGSGPGPAPRAGQGRRRRVLVPRGAHQRRGPGHHIAPQTQCDSAVRC</sequence>
<dbReference type="Proteomes" id="UP000309231">
    <property type="component" value="Chromosome"/>
</dbReference>
<gene>
    <name evidence="2" type="ORF">C1S78_026565</name>
</gene>
<dbReference type="KEGG" id="mmuc:C1S78_026565"/>
<reference evidence="2 3" key="2">
    <citation type="journal article" date="2019" name="Sci. Rep.">
        <title>Insight into the biology of Mycobacterium mucogenicum and Mycobacterium neoaurum clade members.</title>
        <authorList>
            <person name="Behra P.R.K."/>
            <person name="Pettersson B.M.F."/>
            <person name="Ramesh M."/>
            <person name="Dasgupta S."/>
            <person name="Kirsebom L.A."/>
        </authorList>
    </citation>
    <scope>NUCLEOTIDE SEQUENCE [LARGE SCALE GENOMIC DNA]</scope>
    <source>
        <strain evidence="2 3">DSM 44124</strain>
    </source>
</reference>
<evidence type="ECO:0000256" key="1">
    <source>
        <dbReference type="SAM" id="MobiDB-lite"/>
    </source>
</evidence>
<accession>A0A8E4W614</accession>
<proteinExistence type="predicted"/>
<evidence type="ECO:0000313" key="3">
    <source>
        <dbReference type="Proteomes" id="UP000309231"/>
    </source>
</evidence>
<name>A0A8E4W614_MYCMU</name>
<feature type="compositionally biased region" description="Basic residues" evidence="1">
    <location>
        <begin position="128"/>
        <end position="147"/>
    </location>
</feature>
<evidence type="ECO:0000313" key="2">
    <source>
        <dbReference type="EMBL" id="QPG72697.1"/>
    </source>
</evidence>
<organism evidence="2 3">
    <name type="scientific">Mycolicibacterium mucogenicum DSM 44124</name>
    <dbReference type="NCBI Taxonomy" id="1226753"/>
    <lineage>
        <taxon>Bacteria</taxon>
        <taxon>Bacillati</taxon>
        <taxon>Actinomycetota</taxon>
        <taxon>Actinomycetes</taxon>
        <taxon>Mycobacteriales</taxon>
        <taxon>Mycobacteriaceae</taxon>
        <taxon>Mycolicibacterium</taxon>
    </lineage>
</organism>
<protein>
    <submittedName>
        <fullName evidence="2">Uncharacterized protein</fullName>
    </submittedName>
</protein>
<feature type="compositionally biased region" description="Polar residues" evidence="1">
    <location>
        <begin position="152"/>
        <end position="162"/>
    </location>
</feature>
<dbReference type="AlphaFoldDB" id="A0A8E4W614"/>